<sequence>MTDLTWPETQPTLDATADGDRLTLRPWRETDADIDAVVTACQDPETIRWTMVPHPYERHHAEGYVGPVSRDAWASRSAVNWAAVDAADTVLGSISLVRINLQTSVAEVGYWVSPRARRRGVARRAAAAVTEWALREVGFPRVELLAAVGNAGSRRVAELAGFTQEGVLRSAGLGRGERLDMVIFGRLPDDAVPSPRRPATT</sequence>
<feature type="domain" description="N-acetyltransferase" evidence="1">
    <location>
        <begin position="22"/>
        <end position="186"/>
    </location>
</feature>
<dbReference type="Gene3D" id="3.40.630.30">
    <property type="match status" value="1"/>
</dbReference>
<evidence type="ECO:0000259" key="1">
    <source>
        <dbReference type="PROSITE" id="PS51186"/>
    </source>
</evidence>
<dbReference type="Proteomes" id="UP000562124">
    <property type="component" value="Unassembled WGS sequence"/>
</dbReference>
<gene>
    <name evidence="2" type="ORF">HIR71_07080</name>
</gene>
<dbReference type="GO" id="GO:0008999">
    <property type="term" value="F:protein-N-terminal-alanine acetyltransferase activity"/>
    <property type="evidence" value="ECO:0007669"/>
    <property type="project" value="TreeGrafter"/>
</dbReference>
<proteinExistence type="predicted"/>
<dbReference type="InterPro" id="IPR051908">
    <property type="entry name" value="Ribosomal_N-acetyltransferase"/>
</dbReference>
<reference evidence="2 3" key="1">
    <citation type="submission" date="2020-04" db="EMBL/GenBank/DDBJ databases">
        <title>Sequencing and Assembly of C. fimi.</title>
        <authorList>
            <person name="Ramsey A.R."/>
        </authorList>
    </citation>
    <scope>NUCLEOTIDE SEQUENCE [LARGE SCALE GENOMIC DNA]</scope>
    <source>
        <strain evidence="2 3">SB</strain>
    </source>
</reference>
<dbReference type="InterPro" id="IPR016181">
    <property type="entry name" value="Acyl_CoA_acyltransferase"/>
</dbReference>
<evidence type="ECO:0000313" key="3">
    <source>
        <dbReference type="Proteomes" id="UP000562124"/>
    </source>
</evidence>
<protein>
    <submittedName>
        <fullName evidence="2">GNAT family N-acetyltransferase</fullName>
    </submittedName>
</protein>
<evidence type="ECO:0000313" key="2">
    <source>
        <dbReference type="EMBL" id="NMR19988.1"/>
    </source>
</evidence>
<dbReference type="InterPro" id="IPR000182">
    <property type="entry name" value="GNAT_dom"/>
</dbReference>
<comment type="caution">
    <text evidence="2">The sequence shown here is derived from an EMBL/GenBank/DDBJ whole genome shotgun (WGS) entry which is preliminary data.</text>
</comment>
<dbReference type="RefSeq" id="WP_169324371.1">
    <property type="nucleotide sequence ID" value="NZ_JABCJJ010000008.1"/>
</dbReference>
<dbReference type="SUPFAM" id="SSF55729">
    <property type="entry name" value="Acyl-CoA N-acyltransferases (Nat)"/>
    <property type="match status" value="1"/>
</dbReference>
<accession>A0A7Y0LXH6</accession>
<organism evidence="2 3">
    <name type="scientific">Cellulomonas fimi</name>
    <dbReference type="NCBI Taxonomy" id="1708"/>
    <lineage>
        <taxon>Bacteria</taxon>
        <taxon>Bacillati</taxon>
        <taxon>Actinomycetota</taxon>
        <taxon>Actinomycetes</taxon>
        <taxon>Micrococcales</taxon>
        <taxon>Cellulomonadaceae</taxon>
        <taxon>Cellulomonas</taxon>
    </lineage>
</organism>
<dbReference type="GO" id="GO:0005737">
    <property type="term" value="C:cytoplasm"/>
    <property type="evidence" value="ECO:0007669"/>
    <property type="project" value="TreeGrafter"/>
</dbReference>
<dbReference type="AlphaFoldDB" id="A0A7Y0LXH6"/>
<keyword evidence="3" id="KW-1185">Reference proteome</keyword>
<keyword evidence="2" id="KW-0808">Transferase</keyword>
<dbReference type="Pfam" id="PF13302">
    <property type="entry name" value="Acetyltransf_3"/>
    <property type="match status" value="1"/>
</dbReference>
<dbReference type="PANTHER" id="PTHR43441">
    <property type="entry name" value="RIBOSOMAL-PROTEIN-SERINE ACETYLTRANSFERASE"/>
    <property type="match status" value="1"/>
</dbReference>
<name>A0A7Y0LXH6_CELFI</name>
<dbReference type="PROSITE" id="PS51186">
    <property type="entry name" value="GNAT"/>
    <property type="match status" value="1"/>
</dbReference>
<dbReference type="EMBL" id="JABCJJ010000008">
    <property type="protein sequence ID" value="NMR19988.1"/>
    <property type="molecule type" value="Genomic_DNA"/>
</dbReference>
<dbReference type="GO" id="GO:1990189">
    <property type="term" value="F:protein N-terminal-serine acetyltransferase activity"/>
    <property type="evidence" value="ECO:0007669"/>
    <property type="project" value="TreeGrafter"/>
</dbReference>
<dbReference type="PANTHER" id="PTHR43441:SF10">
    <property type="entry name" value="ACETYLTRANSFERASE"/>
    <property type="match status" value="1"/>
</dbReference>